<gene>
    <name evidence="2" type="ORF">WA026_007586</name>
</gene>
<feature type="compositionally biased region" description="Basic residues" evidence="1">
    <location>
        <begin position="42"/>
        <end position="55"/>
    </location>
</feature>
<evidence type="ECO:0000313" key="2">
    <source>
        <dbReference type="EMBL" id="KAK9884741.1"/>
    </source>
</evidence>
<proteinExistence type="predicted"/>
<feature type="compositionally biased region" description="Acidic residues" evidence="1">
    <location>
        <begin position="61"/>
        <end position="72"/>
    </location>
</feature>
<feature type="region of interest" description="Disordered" evidence="1">
    <location>
        <begin position="1"/>
        <end position="72"/>
    </location>
</feature>
<evidence type="ECO:0000256" key="1">
    <source>
        <dbReference type="SAM" id="MobiDB-lite"/>
    </source>
</evidence>
<organism evidence="2 3">
    <name type="scientific">Henosepilachna vigintioctopunctata</name>
    <dbReference type="NCBI Taxonomy" id="420089"/>
    <lineage>
        <taxon>Eukaryota</taxon>
        <taxon>Metazoa</taxon>
        <taxon>Ecdysozoa</taxon>
        <taxon>Arthropoda</taxon>
        <taxon>Hexapoda</taxon>
        <taxon>Insecta</taxon>
        <taxon>Pterygota</taxon>
        <taxon>Neoptera</taxon>
        <taxon>Endopterygota</taxon>
        <taxon>Coleoptera</taxon>
        <taxon>Polyphaga</taxon>
        <taxon>Cucujiformia</taxon>
        <taxon>Coccinelloidea</taxon>
        <taxon>Coccinellidae</taxon>
        <taxon>Epilachninae</taxon>
        <taxon>Epilachnini</taxon>
        <taxon>Henosepilachna</taxon>
    </lineage>
</organism>
<comment type="caution">
    <text evidence="2">The sequence shown here is derived from an EMBL/GenBank/DDBJ whole genome shotgun (WGS) entry which is preliminary data.</text>
</comment>
<dbReference type="AlphaFoldDB" id="A0AAW1UMB0"/>
<dbReference type="Proteomes" id="UP001431783">
    <property type="component" value="Unassembled WGS sequence"/>
</dbReference>
<keyword evidence="3" id="KW-1185">Reference proteome</keyword>
<name>A0AAW1UMB0_9CUCU</name>
<protein>
    <submittedName>
        <fullName evidence="2">Uncharacterized protein</fullName>
    </submittedName>
</protein>
<evidence type="ECO:0000313" key="3">
    <source>
        <dbReference type="Proteomes" id="UP001431783"/>
    </source>
</evidence>
<reference evidence="2 3" key="1">
    <citation type="submission" date="2023-03" db="EMBL/GenBank/DDBJ databases">
        <title>Genome insight into feeding habits of ladybird beetles.</title>
        <authorList>
            <person name="Li H.-S."/>
            <person name="Huang Y.-H."/>
            <person name="Pang H."/>
        </authorList>
    </citation>
    <scope>NUCLEOTIDE SEQUENCE [LARGE SCALE GENOMIC DNA]</scope>
    <source>
        <strain evidence="2">SYSU_2023b</strain>
        <tissue evidence="2">Whole body</tissue>
    </source>
</reference>
<sequence length="72" mass="8294">MELVVRKAKPVKTDKNEKKPAESKEKTKRVTKEESNNASPVKKSRGRPKGRRGRPKKDSPEDSEDNYKEEEV</sequence>
<feature type="compositionally biased region" description="Basic residues" evidence="1">
    <location>
        <begin position="1"/>
        <end position="10"/>
    </location>
</feature>
<dbReference type="EMBL" id="JARQZJ010000093">
    <property type="protein sequence ID" value="KAK9884741.1"/>
    <property type="molecule type" value="Genomic_DNA"/>
</dbReference>
<feature type="compositionally biased region" description="Basic and acidic residues" evidence="1">
    <location>
        <begin position="11"/>
        <end position="35"/>
    </location>
</feature>
<accession>A0AAW1UMB0</accession>